<dbReference type="GO" id="GO:0006210">
    <property type="term" value="P:thymine catabolic process"/>
    <property type="evidence" value="ECO:0007669"/>
    <property type="project" value="TreeGrafter"/>
</dbReference>
<keyword evidence="18" id="KW-1185">Reference proteome</keyword>
<comment type="function">
    <text evidence="10">Probable malonate and methylmalonate semialdehyde dehydrogenase involved in the catabolism of valine, thymine, and compounds catabolized by way of beta-alanine, including uracil and cytidine.</text>
</comment>
<evidence type="ECO:0000256" key="8">
    <source>
        <dbReference type="ARBA" id="ARBA00023027"/>
    </source>
</evidence>
<keyword evidence="6 16" id="KW-1133">Transmembrane helix</keyword>
<dbReference type="InterPro" id="IPR015590">
    <property type="entry name" value="Aldehyde_DH_dom"/>
</dbReference>
<feature type="compositionally biased region" description="Basic and acidic residues" evidence="15">
    <location>
        <begin position="181"/>
        <end position="200"/>
    </location>
</feature>
<dbReference type="InterPro" id="IPR016161">
    <property type="entry name" value="Ald_DH/histidinol_DH"/>
</dbReference>
<evidence type="ECO:0000256" key="6">
    <source>
        <dbReference type="ARBA" id="ARBA00022989"/>
    </source>
</evidence>
<evidence type="ECO:0000256" key="11">
    <source>
        <dbReference type="ARBA" id="ARBA00039517"/>
    </source>
</evidence>
<evidence type="ECO:0000256" key="10">
    <source>
        <dbReference type="ARBA" id="ARBA00037458"/>
    </source>
</evidence>
<dbReference type="Pfam" id="PF00171">
    <property type="entry name" value="Aldedh"/>
    <property type="match status" value="1"/>
</dbReference>
<evidence type="ECO:0000259" key="17">
    <source>
        <dbReference type="Pfam" id="PF00171"/>
    </source>
</evidence>
<dbReference type="WBParaSite" id="L893_g7727.t1">
    <property type="protein sequence ID" value="L893_g7727.t1"/>
    <property type="gene ID" value="L893_g7727"/>
</dbReference>
<comment type="similarity">
    <text evidence="2">Belongs to the aldehyde dehydrogenase family.</text>
</comment>
<feature type="region of interest" description="Disordered" evidence="15">
    <location>
        <begin position="177"/>
        <end position="200"/>
    </location>
</feature>
<dbReference type="GO" id="GO:0006574">
    <property type="term" value="P:L-valine catabolic process"/>
    <property type="evidence" value="ECO:0007669"/>
    <property type="project" value="TreeGrafter"/>
</dbReference>
<evidence type="ECO:0000256" key="2">
    <source>
        <dbReference type="ARBA" id="ARBA00009986"/>
    </source>
</evidence>
<dbReference type="Gene3D" id="3.40.309.10">
    <property type="entry name" value="Aldehyde Dehydrogenase, Chain A, domain 2"/>
    <property type="match status" value="2"/>
</dbReference>
<evidence type="ECO:0000313" key="19">
    <source>
        <dbReference type="WBParaSite" id="L893_g7727.t1"/>
    </source>
</evidence>
<comment type="catalytic activity">
    <reaction evidence="14">
        <text>3-oxopropanoate + NAD(+) + CoA + H2O = hydrogencarbonate + acetyl-CoA + NADH + H(+)</text>
        <dbReference type="Rhea" id="RHEA:76615"/>
        <dbReference type="ChEBI" id="CHEBI:15377"/>
        <dbReference type="ChEBI" id="CHEBI:15378"/>
        <dbReference type="ChEBI" id="CHEBI:17544"/>
        <dbReference type="ChEBI" id="CHEBI:33190"/>
        <dbReference type="ChEBI" id="CHEBI:57287"/>
        <dbReference type="ChEBI" id="CHEBI:57288"/>
        <dbReference type="ChEBI" id="CHEBI:57540"/>
        <dbReference type="ChEBI" id="CHEBI:57945"/>
        <dbReference type="EC" id="1.2.1.27"/>
    </reaction>
    <physiologicalReaction direction="left-to-right" evidence="14">
        <dbReference type="Rhea" id="RHEA:76616"/>
    </physiologicalReaction>
</comment>
<comment type="subcellular location">
    <subcellularLocation>
        <location evidence="1">Cell membrane</location>
        <topology evidence="1">Multi-pass membrane protein</topology>
    </subcellularLocation>
</comment>
<evidence type="ECO:0000256" key="3">
    <source>
        <dbReference type="ARBA" id="ARBA00013048"/>
    </source>
</evidence>
<protein>
    <recommendedName>
        <fullName evidence="11">Probable methylmalonate-semialdehyde/malonate-semialdehyde dehydrogenase [acylating], mitochondrial</fullName>
        <ecNumber evidence="3">1.2.1.27</ecNumber>
    </recommendedName>
    <alternativeName>
        <fullName evidence="12">Malonate-semialdehyde dehydrogenase [acylating]</fullName>
    </alternativeName>
</protein>
<evidence type="ECO:0000256" key="15">
    <source>
        <dbReference type="SAM" id="MobiDB-lite"/>
    </source>
</evidence>
<dbReference type="Gene3D" id="3.40.605.10">
    <property type="entry name" value="Aldehyde Dehydrogenase, Chain A, domain 1"/>
    <property type="match status" value="1"/>
</dbReference>
<keyword evidence="8" id="KW-0520">NAD</keyword>
<feature type="transmembrane region" description="Helical" evidence="16">
    <location>
        <begin position="139"/>
        <end position="161"/>
    </location>
</feature>
<evidence type="ECO:0000256" key="14">
    <source>
        <dbReference type="ARBA" id="ARBA00048821"/>
    </source>
</evidence>
<dbReference type="InterPro" id="IPR016163">
    <property type="entry name" value="Ald_DH_C"/>
</dbReference>
<dbReference type="PANTHER" id="PTHR43866:SF3">
    <property type="entry name" value="METHYLMALONATE-SEMIALDEHYDE DEHYDROGENASE [ACYLATING], MITOCHONDRIAL"/>
    <property type="match status" value="1"/>
</dbReference>
<evidence type="ECO:0000256" key="1">
    <source>
        <dbReference type="ARBA" id="ARBA00004651"/>
    </source>
</evidence>
<evidence type="ECO:0000313" key="18">
    <source>
        <dbReference type="Proteomes" id="UP000095287"/>
    </source>
</evidence>
<dbReference type="AlphaFoldDB" id="A0A1I8AP43"/>
<dbReference type="EC" id="1.2.1.27" evidence="3"/>
<dbReference type="PANTHER" id="PTHR43866">
    <property type="entry name" value="MALONATE-SEMIALDEHYDE DEHYDROGENASE"/>
    <property type="match status" value="1"/>
</dbReference>
<accession>A0A1I8AP43</accession>
<dbReference type="GO" id="GO:0004491">
    <property type="term" value="F:methylmalonate-semialdehyde dehydrogenase (acylating, NAD) activity"/>
    <property type="evidence" value="ECO:0007669"/>
    <property type="project" value="UniProtKB-EC"/>
</dbReference>
<name>A0A1I8AP43_9BILA</name>
<keyword evidence="5 16" id="KW-0812">Transmembrane</keyword>
<dbReference type="PROSITE" id="PS00070">
    <property type="entry name" value="ALDEHYDE_DEHYDR_CYS"/>
    <property type="match status" value="1"/>
</dbReference>
<dbReference type="GO" id="GO:0005886">
    <property type="term" value="C:plasma membrane"/>
    <property type="evidence" value="ECO:0007669"/>
    <property type="project" value="UniProtKB-SubCell"/>
</dbReference>
<keyword evidence="7" id="KW-0560">Oxidoreductase</keyword>
<evidence type="ECO:0000256" key="16">
    <source>
        <dbReference type="SAM" id="Phobius"/>
    </source>
</evidence>
<evidence type="ECO:0000256" key="9">
    <source>
        <dbReference type="ARBA" id="ARBA00023136"/>
    </source>
</evidence>
<dbReference type="CDD" id="cd07085">
    <property type="entry name" value="ALDH_F6_MMSDH"/>
    <property type="match status" value="1"/>
</dbReference>
<sequence>MEEQPNGDRFLVLSEGHRYDLKPGQAEFRMVDFESYGMRLESRDAGNTAETIRARAEQQIKARQTTLLFSDDNAESRSQIMWRLALPLAALNLALLAIPLGAVNPRMGRSGNILVAGLVGLLYMNLINLSRGWIRNEQLGFEIGLWLVHAIFLLVMVFMMWQSATAESGWGSGVALHGRTSRSDDATPPDRARHSAGVDRFSPESRAGRQFLVPARWVAVQIILMGIEPQAVVSQASTPVRTTLGAFQCNRQVGIPARQADRAGDGQQLQSQLRILGLENAEQGRQHIAAKGFGAAQSQLARQRHAMTEVVRVPLLIDGQHVQSKSTRWDDVLNPATQEVVAQVPYATMEELETIIASSAKAYESWRHSSQGARMRVMLNLQRLVRENSAKLAEAISREHGKTMPDAEGEVGRGLEVIEYACSIASMQLGEYAENAAGGIDVYTLIQPLGVCAGVTAFNFPVMLPCFMFPLAVACGNTFVLKPSEQDPSASLMLAELALEAGLPPGVLNVVHGGADIANALVTHPEVKAVSFIGSTAVGTEIHRRATEAGKRSQAMMGAKNHCIVMPDADRDVAINQLLGAAFGAAGQRCMAISVAVMVGESGEWVDELVKRAATMKVNEGASLLLDGRGVKVPGYESGNFVGPTIFNNVKADMRIYEEEIFGPVLCIVRVNTLEEAVQFINRNPNGNGVSIFTQDGGHARYFQNRIDVGQIGINIPIPVPVAWFSFTGSRASKLGDLGPNGKQAVQFWTQTKTVTARWQAHANTMNTTISMT</sequence>
<dbReference type="InterPro" id="IPR016162">
    <property type="entry name" value="Ald_DH_N"/>
</dbReference>
<keyword evidence="4" id="KW-1003">Cell membrane</keyword>
<dbReference type="SUPFAM" id="SSF53720">
    <property type="entry name" value="ALDH-like"/>
    <property type="match status" value="1"/>
</dbReference>
<evidence type="ECO:0000256" key="13">
    <source>
        <dbReference type="ARBA" id="ARBA00047644"/>
    </source>
</evidence>
<keyword evidence="9 16" id="KW-0472">Membrane</keyword>
<evidence type="ECO:0000256" key="4">
    <source>
        <dbReference type="ARBA" id="ARBA00022475"/>
    </source>
</evidence>
<feature type="transmembrane region" description="Helical" evidence="16">
    <location>
        <begin position="84"/>
        <end position="103"/>
    </location>
</feature>
<evidence type="ECO:0000256" key="12">
    <source>
        <dbReference type="ARBA" id="ARBA00042419"/>
    </source>
</evidence>
<organism evidence="18 19">
    <name type="scientific">Steinernema glaseri</name>
    <dbReference type="NCBI Taxonomy" id="37863"/>
    <lineage>
        <taxon>Eukaryota</taxon>
        <taxon>Metazoa</taxon>
        <taxon>Ecdysozoa</taxon>
        <taxon>Nematoda</taxon>
        <taxon>Chromadorea</taxon>
        <taxon>Rhabditida</taxon>
        <taxon>Tylenchina</taxon>
        <taxon>Panagrolaimomorpha</taxon>
        <taxon>Strongyloidoidea</taxon>
        <taxon>Steinernematidae</taxon>
        <taxon>Steinernema</taxon>
    </lineage>
</organism>
<dbReference type="InterPro" id="IPR005495">
    <property type="entry name" value="LptG/LptF_permease"/>
</dbReference>
<dbReference type="Pfam" id="PF03739">
    <property type="entry name" value="LptF_LptG"/>
    <property type="match status" value="1"/>
</dbReference>
<feature type="transmembrane region" description="Helical" evidence="16">
    <location>
        <begin position="109"/>
        <end position="127"/>
    </location>
</feature>
<feature type="domain" description="Aldehyde dehydrogenase" evidence="17">
    <location>
        <begin position="323"/>
        <end position="619"/>
    </location>
</feature>
<reference evidence="19" key="1">
    <citation type="submission" date="2016-11" db="UniProtKB">
        <authorList>
            <consortium name="WormBaseParasite"/>
        </authorList>
    </citation>
    <scope>IDENTIFICATION</scope>
</reference>
<comment type="catalytic activity">
    <reaction evidence="13">
        <text>2-methyl-3-oxopropanoate + NAD(+) + CoA + H2O = propanoyl-CoA + hydrogencarbonate + NADH + H(+)</text>
        <dbReference type="Rhea" id="RHEA:20804"/>
        <dbReference type="ChEBI" id="CHEBI:15377"/>
        <dbReference type="ChEBI" id="CHEBI:15378"/>
        <dbReference type="ChEBI" id="CHEBI:17544"/>
        <dbReference type="ChEBI" id="CHEBI:57287"/>
        <dbReference type="ChEBI" id="CHEBI:57392"/>
        <dbReference type="ChEBI" id="CHEBI:57540"/>
        <dbReference type="ChEBI" id="CHEBI:57700"/>
        <dbReference type="ChEBI" id="CHEBI:57945"/>
        <dbReference type="EC" id="1.2.1.27"/>
    </reaction>
    <physiologicalReaction direction="left-to-right" evidence="13">
        <dbReference type="Rhea" id="RHEA:20805"/>
    </physiologicalReaction>
</comment>
<dbReference type="InterPro" id="IPR016160">
    <property type="entry name" value="Ald_DH_CS_CYS"/>
</dbReference>
<proteinExistence type="inferred from homology"/>
<dbReference type="InterPro" id="IPR010061">
    <property type="entry name" value="MeMal-semiAld_DH"/>
</dbReference>
<evidence type="ECO:0000256" key="7">
    <source>
        <dbReference type="ARBA" id="ARBA00023002"/>
    </source>
</evidence>
<dbReference type="Proteomes" id="UP000095287">
    <property type="component" value="Unplaced"/>
</dbReference>
<dbReference type="FunFam" id="3.40.309.10:FF:000002">
    <property type="entry name" value="Methylmalonate-semialdehyde dehydrogenase (Acylating)"/>
    <property type="match status" value="1"/>
</dbReference>
<dbReference type="FunFam" id="3.40.605.10:FF:000003">
    <property type="entry name" value="Methylmalonate-semialdehyde dehydrogenase [acylating]"/>
    <property type="match status" value="1"/>
</dbReference>
<evidence type="ECO:0000256" key="5">
    <source>
        <dbReference type="ARBA" id="ARBA00022692"/>
    </source>
</evidence>